<gene>
    <name evidence="1" type="ORF">FWILDA_LOCUS13295</name>
</gene>
<feature type="non-terminal residue" evidence="1">
    <location>
        <position position="80"/>
    </location>
</feature>
<dbReference type="EMBL" id="CAMKVN010004847">
    <property type="protein sequence ID" value="CAI2187866.1"/>
    <property type="molecule type" value="Genomic_DNA"/>
</dbReference>
<comment type="caution">
    <text evidence="1">The sequence shown here is derived from an EMBL/GenBank/DDBJ whole genome shotgun (WGS) entry which is preliminary data.</text>
</comment>
<proteinExistence type="predicted"/>
<name>A0A9W4WY49_9GLOM</name>
<dbReference type="Proteomes" id="UP001153678">
    <property type="component" value="Unassembled WGS sequence"/>
</dbReference>
<organism evidence="1 2">
    <name type="scientific">Funneliformis geosporum</name>
    <dbReference type="NCBI Taxonomy" id="1117311"/>
    <lineage>
        <taxon>Eukaryota</taxon>
        <taxon>Fungi</taxon>
        <taxon>Fungi incertae sedis</taxon>
        <taxon>Mucoromycota</taxon>
        <taxon>Glomeromycotina</taxon>
        <taxon>Glomeromycetes</taxon>
        <taxon>Glomerales</taxon>
        <taxon>Glomeraceae</taxon>
        <taxon>Funneliformis</taxon>
    </lineage>
</organism>
<keyword evidence="2" id="KW-1185">Reference proteome</keyword>
<sequence>SESSFSHSLLLDNEGATMPKFLGDEDFPWQLAAAVDPLTLLKFLVSAPGNWRRGLPLVYLPWRCYTSFRSYESVDIQVIS</sequence>
<reference evidence="1" key="1">
    <citation type="submission" date="2022-08" db="EMBL/GenBank/DDBJ databases">
        <authorList>
            <person name="Kallberg Y."/>
            <person name="Tangrot J."/>
            <person name="Rosling A."/>
        </authorList>
    </citation>
    <scope>NUCLEOTIDE SEQUENCE</scope>
    <source>
        <strain evidence="1">Wild A</strain>
    </source>
</reference>
<protein>
    <submittedName>
        <fullName evidence="1">5324_t:CDS:1</fullName>
    </submittedName>
</protein>
<dbReference type="AlphaFoldDB" id="A0A9W4WY49"/>
<evidence type="ECO:0000313" key="2">
    <source>
        <dbReference type="Proteomes" id="UP001153678"/>
    </source>
</evidence>
<accession>A0A9W4WY49</accession>
<evidence type="ECO:0000313" key="1">
    <source>
        <dbReference type="EMBL" id="CAI2187866.1"/>
    </source>
</evidence>